<protein>
    <recommendedName>
        <fullName evidence="5">Lipoprotein</fullName>
    </recommendedName>
</protein>
<evidence type="ECO:0000256" key="1">
    <source>
        <dbReference type="SAM" id="MobiDB-lite"/>
    </source>
</evidence>
<feature type="compositionally biased region" description="Polar residues" evidence="1">
    <location>
        <begin position="26"/>
        <end position="37"/>
    </location>
</feature>
<evidence type="ECO:0000313" key="4">
    <source>
        <dbReference type="Proteomes" id="UP001357223"/>
    </source>
</evidence>
<sequence length="219" mass="24390">MHRLGHFIIIGFLALLLSACGTSTGSESKNEITSQSDPAEEKDTQNLKQEESKQYEIETEDQLPGNQTLSYTLNGVTKEETAVLTKSDNQDYSIYILPSYELTAEEPNKDSLFLKEDDHVFMRIELLPLDTDLNALKENTLAQLKVVNKEVKTITPPADDILKNATVLEAANDGKMVTAYLIEQKEAIVKLTLFTTEQSDHRDALLKMAKTIQVGKAAD</sequence>
<evidence type="ECO:0000313" key="3">
    <source>
        <dbReference type="EMBL" id="WVX82980.1"/>
    </source>
</evidence>
<evidence type="ECO:0008006" key="5">
    <source>
        <dbReference type="Google" id="ProtNLM"/>
    </source>
</evidence>
<accession>A0ABZ2CH05</accession>
<feature type="signal peptide" evidence="2">
    <location>
        <begin position="1"/>
        <end position="25"/>
    </location>
</feature>
<keyword evidence="2" id="KW-0732">Signal</keyword>
<gene>
    <name evidence="3" type="ORF">R4Z09_08390</name>
</gene>
<organism evidence="3 4">
    <name type="scientific">Niallia oryzisoli</name>
    <dbReference type="NCBI Taxonomy" id="1737571"/>
    <lineage>
        <taxon>Bacteria</taxon>
        <taxon>Bacillati</taxon>
        <taxon>Bacillota</taxon>
        <taxon>Bacilli</taxon>
        <taxon>Bacillales</taxon>
        <taxon>Bacillaceae</taxon>
        <taxon>Niallia</taxon>
    </lineage>
</organism>
<feature type="region of interest" description="Disordered" evidence="1">
    <location>
        <begin position="26"/>
        <end position="51"/>
    </location>
</feature>
<feature type="chain" id="PRO_5045309287" description="Lipoprotein" evidence="2">
    <location>
        <begin position="26"/>
        <end position="219"/>
    </location>
</feature>
<name>A0ABZ2CH05_9BACI</name>
<dbReference type="PROSITE" id="PS51257">
    <property type="entry name" value="PROKAR_LIPOPROTEIN"/>
    <property type="match status" value="1"/>
</dbReference>
<proteinExistence type="predicted"/>
<dbReference type="RefSeq" id="WP_338451873.1">
    <property type="nucleotide sequence ID" value="NZ_CP137640.1"/>
</dbReference>
<feature type="compositionally biased region" description="Basic and acidic residues" evidence="1">
    <location>
        <begin position="39"/>
        <end position="51"/>
    </location>
</feature>
<evidence type="ECO:0000256" key="2">
    <source>
        <dbReference type="SAM" id="SignalP"/>
    </source>
</evidence>
<reference evidence="3 4" key="1">
    <citation type="submission" date="2023-10" db="EMBL/GenBank/DDBJ databases">
        <title>Niallia locisalis sp.nov. isolated from a salt pond sample.</title>
        <authorList>
            <person name="Li X.-J."/>
            <person name="Dong L."/>
        </authorList>
    </citation>
    <scope>NUCLEOTIDE SEQUENCE [LARGE SCALE GENOMIC DNA]</scope>
    <source>
        <strain evidence="3 4">DSM 29761</strain>
    </source>
</reference>
<dbReference type="Proteomes" id="UP001357223">
    <property type="component" value="Chromosome"/>
</dbReference>
<keyword evidence="4" id="KW-1185">Reference proteome</keyword>
<dbReference type="EMBL" id="CP137640">
    <property type="protein sequence ID" value="WVX82980.1"/>
    <property type="molecule type" value="Genomic_DNA"/>
</dbReference>